<sequence>MKSDQQPLFELLAFLDLKRIHYSLLRTRPDSIGILITLVGMRIEIFVFNDGHLEYSTFEGTEDVLSERSELLRLLSALGKSIGPKSGNRFSEKSDAKTKN</sequence>
<evidence type="ECO:0000313" key="2">
    <source>
        <dbReference type="EMBL" id="OLP55376.1"/>
    </source>
</evidence>
<evidence type="ECO:0000256" key="1">
    <source>
        <dbReference type="SAM" id="MobiDB-lite"/>
    </source>
</evidence>
<feature type="region of interest" description="Disordered" evidence="1">
    <location>
        <begin position="80"/>
        <end position="100"/>
    </location>
</feature>
<organism evidence="2 3">
    <name type="scientific">Xaviernesmea rhizosphaerae</name>
    <dbReference type="NCBI Taxonomy" id="1672749"/>
    <lineage>
        <taxon>Bacteria</taxon>
        <taxon>Pseudomonadati</taxon>
        <taxon>Pseudomonadota</taxon>
        <taxon>Alphaproteobacteria</taxon>
        <taxon>Hyphomicrobiales</taxon>
        <taxon>Rhizobiaceae</taxon>
        <taxon>Rhizobium/Agrobacterium group</taxon>
        <taxon>Xaviernesmea</taxon>
    </lineage>
</organism>
<dbReference type="AlphaFoldDB" id="A0A1Q9AJC0"/>
<name>A0A1Q9AJC0_9HYPH</name>
<protein>
    <submittedName>
        <fullName evidence="2">Uncharacterized protein</fullName>
    </submittedName>
</protein>
<gene>
    <name evidence="2" type="ORF">BJF92_22770</name>
</gene>
<accession>A0A1Q9AJC0</accession>
<reference evidence="2 3" key="1">
    <citation type="submission" date="2016-09" db="EMBL/GenBank/DDBJ databases">
        <title>Rhizobium sp. nov., a novel species isolated from the rice rhizosphere.</title>
        <authorList>
            <person name="Zhao J."/>
            <person name="Zhang X."/>
        </authorList>
    </citation>
    <scope>NUCLEOTIDE SEQUENCE [LARGE SCALE GENOMIC DNA]</scope>
    <source>
        <strain evidence="2 3">MH17</strain>
    </source>
</reference>
<dbReference type="RefSeq" id="WP_075634925.1">
    <property type="nucleotide sequence ID" value="NZ_MKIO01000029.1"/>
</dbReference>
<dbReference type="EMBL" id="MKIO01000029">
    <property type="protein sequence ID" value="OLP55376.1"/>
    <property type="molecule type" value="Genomic_DNA"/>
</dbReference>
<proteinExistence type="predicted"/>
<dbReference type="Proteomes" id="UP000186143">
    <property type="component" value="Unassembled WGS sequence"/>
</dbReference>
<comment type="caution">
    <text evidence="2">The sequence shown here is derived from an EMBL/GenBank/DDBJ whole genome shotgun (WGS) entry which is preliminary data.</text>
</comment>
<feature type="compositionally biased region" description="Basic and acidic residues" evidence="1">
    <location>
        <begin position="90"/>
        <end position="100"/>
    </location>
</feature>
<evidence type="ECO:0000313" key="3">
    <source>
        <dbReference type="Proteomes" id="UP000186143"/>
    </source>
</evidence>